<accession>A0ABS4W5M9</accession>
<name>A0ABS4W5M9_9PSEU</name>
<dbReference type="EMBL" id="JAGINU010000003">
    <property type="protein sequence ID" value="MBP2371532.1"/>
    <property type="molecule type" value="Genomic_DNA"/>
</dbReference>
<reference evidence="1 2" key="1">
    <citation type="submission" date="2021-03" db="EMBL/GenBank/DDBJ databases">
        <title>Sequencing the genomes of 1000 actinobacteria strains.</title>
        <authorList>
            <person name="Klenk H.-P."/>
        </authorList>
    </citation>
    <scope>NUCLEOTIDE SEQUENCE [LARGE SCALE GENOMIC DNA]</scope>
    <source>
        <strain evidence="1 2">DSM 45256</strain>
    </source>
</reference>
<dbReference type="Proteomes" id="UP001519295">
    <property type="component" value="Unassembled WGS sequence"/>
</dbReference>
<gene>
    <name evidence="1" type="ORF">JOF36_007305</name>
</gene>
<protein>
    <submittedName>
        <fullName evidence="1">Uncharacterized protein</fullName>
    </submittedName>
</protein>
<organism evidence="1 2">
    <name type="scientific">Pseudonocardia parietis</name>
    <dbReference type="NCBI Taxonomy" id="570936"/>
    <lineage>
        <taxon>Bacteria</taxon>
        <taxon>Bacillati</taxon>
        <taxon>Actinomycetota</taxon>
        <taxon>Actinomycetes</taxon>
        <taxon>Pseudonocardiales</taxon>
        <taxon>Pseudonocardiaceae</taxon>
        <taxon>Pseudonocardia</taxon>
    </lineage>
</organism>
<keyword evidence="2" id="KW-1185">Reference proteome</keyword>
<evidence type="ECO:0000313" key="2">
    <source>
        <dbReference type="Proteomes" id="UP001519295"/>
    </source>
</evidence>
<evidence type="ECO:0000313" key="1">
    <source>
        <dbReference type="EMBL" id="MBP2371532.1"/>
    </source>
</evidence>
<comment type="caution">
    <text evidence="1">The sequence shown here is derived from an EMBL/GenBank/DDBJ whole genome shotgun (WGS) entry which is preliminary data.</text>
</comment>
<proteinExistence type="predicted"/>
<sequence length="92" mass="9800">MTGQGDGVEHEIADADLAAGRGSGRYRAVCGVVVAPAALTARPGRPCRACAAEVDPAPEAAVDAHALRRALSAWVHRFQLRAERPRMREVAW</sequence>